<accession>A0A061J6L6</accession>
<dbReference type="VEuPathDB" id="TriTrypDB:TRSC58_01763"/>
<dbReference type="InterPro" id="IPR036561">
    <property type="entry name" value="MAM33_sf"/>
</dbReference>
<protein>
    <submittedName>
        <fullName evidence="1">Uncharacterized protein</fullName>
    </submittedName>
</protein>
<evidence type="ECO:0000313" key="1">
    <source>
        <dbReference type="EMBL" id="ESL10504.1"/>
    </source>
</evidence>
<gene>
    <name evidence="1" type="ORF">TRSC58_01763</name>
</gene>
<evidence type="ECO:0000313" key="2">
    <source>
        <dbReference type="Proteomes" id="UP000031737"/>
    </source>
</evidence>
<dbReference type="OrthoDB" id="258061at2759"/>
<dbReference type="AlphaFoldDB" id="A0A061J6L6"/>
<proteinExistence type="predicted"/>
<dbReference type="SUPFAM" id="SSF54529">
    <property type="entry name" value="Mitochondrial glycoprotein MAM33-like"/>
    <property type="match status" value="1"/>
</dbReference>
<dbReference type="EMBL" id="AUPL01001763">
    <property type="protein sequence ID" value="ESL10504.1"/>
    <property type="molecule type" value="Genomic_DNA"/>
</dbReference>
<dbReference type="Proteomes" id="UP000031737">
    <property type="component" value="Unassembled WGS sequence"/>
</dbReference>
<reference evidence="1 2" key="1">
    <citation type="submission" date="2013-07" db="EMBL/GenBank/DDBJ databases">
        <authorList>
            <person name="Stoco P.H."/>
            <person name="Wagner G."/>
            <person name="Gerber A."/>
            <person name="Zaha A."/>
            <person name="Thompson C."/>
            <person name="Bartholomeu D.C."/>
            <person name="Luckemeyer D.D."/>
            <person name="Bahia D."/>
            <person name="Loreto E."/>
            <person name="Prestes E.B."/>
            <person name="Lima F.M."/>
            <person name="Rodrigues-Luiz G."/>
            <person name="Vallejo G.A."/>
            <person name="Filho J.F."/>
            <person name="Monteiro K.M."/>
            <person name="Tyler K.M."/>
            <person name="de Almeida L.G."/>
            <person name="Ortiz M.F."/>
            <person name="Siervo M.A."/>
            <person name="de Moraes M.H."/>
            <person name="Cunha O.L."/>
            <person name="Mendonca-Neto R."/>
            <person name="Silva R."/>
            <person name="Teixeira S.M."/>
            <person name="Murta S.M."/>
            <person name="Sincero T.C."/>
            <person name="Mendes T.A."/>
            <person name="Urmenyi T.P."/>
            <person name="Silva V.G."/>
            <person name="da Rocha W.D."/>
            <person name="Andersson B."/>
            <person name="Romanha A.J."/>
            <person name="Steindel M."/>
            <person name="de Vasconcelos A.T."/>
            <person name="Grisard E.C."/>
        </authorList>
    </citation>
    <scope>NUCLEOTIDE SEQUENCE [LARGE SCALE GENOMIC DNA]</scope>
    <source>
        <strain evidence="1 2">SC58</strain>
    </source>
</reference>
<sequence>MKLTRFLQVNVLSDALSSAAVGNRIIQVPFKLHPSFDVQYELGSREFTLYSDNINDASVLVHCVVGSCLLRSLEGGCKKGIAKKKLLSKTRCQNQSPNVPPVEFSALVNVRGSGITVEASCSCMLGLLSIDGVRLHDGFITESLVPREGRAVGEMLYQGPWLNQRVLSESVIGVRSNVSALDPWRQEQAFFFDRHVRPWVSRFLRFGHSPVHTVKPDFADVLSRFFECFHVDDDLAYFVEHFAHEVQRKEKDMWSRLVKGIVS</sequence>
<name>A0A061J6L6_TRYRA</name>
<organism evidence="1 2">
    <name type="scientific">Trypanosoma rangeli SC58</name>
    <dbReference type="NCBI Taxonomy" id="429131"/>
    <lineage>
        <taxon>Eukaryota</taxon>
        <taxon>Discoba</taxon>
        <taxon>Euglenozoa</taxon>
        <taxon>Kinetoplastea</taxon>
        <taxon>Metakinetoplastina</taxon>
        <taxon>Trypanosomatida</taxon>
        <taxon>Trypanosomatidae</taxon>
        <taxon>Trypanosoma</taxon>
        <taxon>Herpetosoma</taxon>
    </lineage>
</organism>
<keyword evidence="2" id="KW-1185">Reference proteome</keyword>
<comment type="caution">
    <text evidence="1">The sequence shown here is derived from an EMBL/GenBank/DDBJ whole genome shotgun (WGS) entry which is preliminary data.</text>
</comment>